<proteinExistence type="predicted"/>
<reference evidence="1 2" key="1">
    <citation type="submission" date="2018-04" db="EMBL/GenBank/DDBJ databases">
        <title>Genomic Encyclopedia of Archaeal and Bacterial Type Strains, Phase II (KMG-II): from individual species to whole genera.</title>
        <authorList>
            <person name="Goeker M."/>
        </authorList>
    </citation>
    <scope>NUCLEOTIDE SEQUENCE [LARGE SCALE GENOMIC DNA]</scope>
    <source>
        <strain evidence="1 2">DSM 12244</strain>
    </source>
</reference>
<dbReference type="Pfam" id="PF09489">
    <property type="entry name" value="CbtB"/>
    <property type="match status" value="1"/>
</dbReference>
<dbReference type="AlphaFoldDB" id="A0A2T6CEG4"/>
<comment type="caution">
    <text evidence="1">The sequence shown here is derived from an EMBL/GenBank/DDBJ whole genome shotgun (WGS) entry which is preliminary data.</text>
</comment>
<gene>
    <name evidence="1" type="ORF">C8N31_105110</name>
</gene>
<evidence type="ECO:0000313" key="1">
    <source>
        <dbReference type="EMBL" id="PTX73912.1"/>
    </source>
</evidence>
<sequence>MTTTTKTRAISTSRFVPAVFAVALGAALITLTGHVQAAALHDAAHDVRHATGFPCH</sequence>
<dbReference type="RefSeq" id="WP_081785728.1">
    <property type="nucleotide sequence ID" value="NZ_QBKU01000005.1"/>
</dbReference>
<evidence type="ECO:0000313" key="2">
    <source>
        <dbReference type="Proteomes" id="UP000244092"/>
    </source>
</evidence>
<accession>A0A2T6CEG4</accession>
<organism evidence="1 2">
    <name type="scientific">Sulfitobacter mediterraneus</name>
    <dbReference type="NCBI Taxonomy" id="83219"/>
    <lineage>
        <taxon>Bacteria</taxon>
        <taxon>Pseudomonadati</taxon>
        <taxon>Pseudomonadota</taxon>
        <taxon>Alphaproteobacteria</taxon>
        <taxon>Rhodobacterales</taxon>
        <taxon>Roseobacteraceae</taxon>
        <taxon>Sulfitobacter</taxon>
    </lineage>
</organism>
<dbReference type="OrthoDB" id="9813304at2"/>
<dbReference type="InterPro" id="IPR012667">
    <property type="entry name" value="CbtB_put"/>
</dbReference>
<protein>
    <submittedName>
        <fullName evidence="1">Cobalt transporter subunit CbtB</fullName>
    </submittedName>
</protein>
<dbReference type="EMBL" id="QBKU01000005">
    <property type="protein sequence ID" value="PTX73912.1"/>
    <property type="molecule type" value="Genomic_DNA"/>
</dbReference>
<dbReference type="Proteomes" id="UP000244092">
    <property type="component" value="Unassembled WGS sequence"/>
</dbReference>
<name>A0A2T6CEG4_9RHOB</name>